<evidence type="ECO:0000313" key="2">
    <source>
        <dbReference type="EMBL" id="CAI8582928.1"/>
    </source>
</evidence>
<organism evidence="2 3">
    <name type="scientific">Vicia faba</name>
    <name type="common">Broad bean</name>
    <name type="synonym">Faba vulgaris</name>
    <dbReference type="NCBI Taxonomy" id="3906"/>
    <lineage>
        <taxon>Eukaryota</taxon>
        <taxon>Viridiplantae</taxon>
        <taxon>Streptophyta</taxon>
        <taxon>Embryophyta</taxon>
        <taxon>Tracheophyta</taxon>
        <taxon>Spermatophyta</taxon>
        <taxon>Magnoliopsida</taxon>
        <taxon>eudicotyledons</taxon>
        <taxon>Gunneridae</taxon>
        <taxon>Pentapetalae</taxon>
        <taxon>rosids</taxon>
        <taxon>fabids</taxon>
        <taxon>Fabales</taxon>
        <taxon>Fabaceae</taxon>
        <taxon>Papilionoideae</taxon>
        <taxon>50 kb inversion clade</taxon>
        <taxon>NPAAA clade</taxon>
        <taxon>Hologalegina</taxon>
        <taxon>IRL clade</taxon>
        <taxon>Fabeae</taxon>
        <taxon>Vicia</taxon>
    </lineage>
</organism>
<feature type="region of interest" description="Disordered" evidence="1">
    <location>
        <begin position="1"/>
        <end position="36"/>
    </location>
</feature>
<comment type="caution">
    <text evidence="2">The sequence shown here is derived from an EMBL/GenBank/DDBJ whole genome shotgun (WGS) entry which is preliminary data.</text>
</comment>
<sequence length="219" mass="24410">MLSGVKFIPRDQVQDEGRNKSDSRRKEDESPRNSSSYRKSLIHSRTFYLPFCSLISLQWLLTHSLCGYIRVVGERWGSLGELTASVASEAAAPARAHLRAIKSRQRRVAEENSPDSQKHIQRDSKRDRHHEMKAPKVQDSLSWRKRKSQFVVAEGAEIVAAAVSSLNKFANDGSFMRELVSKVSDTSDVSTPNEGNGNAVAVQNKMSANQLAAKAMQLL</sequence>
<name>A0AAV0YDI3_VICFA</name>
<feature type="region of interest" description="Disordered" evidence="1">
    <location>
        <begin position="103"/>
        <end position="139"/>
    </location>
</feature>
<feature type="compositionally biased region" description="Basic and acidic residues" evidence="1">
    <location>
        <begin position="116"/>
        <end position="136"/>
    </location>
</feature>
<dbReference type="Proteomes" id="UP001157006">
    <property type="component" value="Unassembled WGS sequence"/>
</dbReference>
<proteinExistence type="predicted"/>
<gene>
    <name evidence="2" type="ORF">VFH_U003560</name>
</gene>
<dbReference type="EMBL" id="CATIWC010000264">
    <property type="protein sequence ID" value="CAI8582928.1"/>
    <property type="molecule type" value="Genomic_DNA"/>
</dbReference>
<dbReference type="AlphaFoldDB" id="A0AAV0YDI3"/>
<evidence type="ECO:0000256" key="1">
    <source>
        <dbReference type="SAM" id="MobiDB-lite"/>
    </source>
</evidence>
<protein>
    <submittedName>
        <fullName evidence="2">Uncharacterized protein</fullName>
    </submittedName>
</protein>
<accession>A0AAV0YDI3</accession>
<evidence type="ECO:0000313" key="3">
    <source>
        <dbReference type="Proteomes" id="UP001157006"/>
    </source>
</evidence>
<keyword evidence="3" id="KW-1185">Reference proteome</keyword>
<feature type="compositionally biased region" description="Basic and acidic residues" evidence="1">
    <location>
        <begin position="8"/>
        <end position="31"/>
    </location>
</feature>
<reference evidence="2 3" key="1">
    <citation type="submission" date="2023-01" db="EMBL/GenBank/DDBJ databases">
        <authorList>
            <person name="Kreplak J."/>
        </authorList>
    </citation>
    <scope>NUCLEOTIDE SEQUENCE [LARGE SCALE GENOMIC DNA]</scope>
</reference>